<evidence type="ECO:0000313" key="1">
    <source>
        <dbReference type="EMBL" id="OYD51166.1"/>
    </source>
</evidence>
<dbReference type="EMBL" id="NOIG01000004">
    <property type="protein sequence ID" value="OYD51166.1"/>
    <property type="molecule type" value="Genomic_DNA"/>
</dbReference>
<proteinExistence type="predicted"/>
<organism evidence="1 2">
    <name type="scientific">Acidovorax kalamii</name>
    <dbReference type="NCBI Taxonomy" id="2004485"/>
    <lineage>
        <taxon>Bacteria</taxon>
        <taxon>Pseudomonadati</taxon>
        <taxon>Pseudomonadota</taxon>
        <taxon>Betaproteobacteria</taxon>
        <taxon>Burkholderiales</taxon>
        <taxon>Comamonadaceae</taxon>
        <taxon>Acidovorax</taxon>
    </lineage>
</organism>
<dbReference type="AlphaFoldDB" id="A0A235EQ40"/>
<dbReference type="Proteomes" id="UP000215441">
    <property type="component" value="Unassembled WGS sequence"/>
</dbReference>
<sequence length="93" mass="10556">MVAKSLFKVFLEIALECNREEWMLRMRRMGSCPCKQPGLPIARFHSNPSGKCLAGRSAVLRRLPIAELLAAHRALHPIPARYLCDSKKTLNRL</sequence>
<evidence type="ECO:0000313" key="2">
    <source>
        <dbReference type="Proteomes" id="UP000215441"/>
    </source>
</evidence>
<name>A0A235EQ40_9BURK</name>
<protein>
    <submittedName>
        <fullName evidence="1">Uncharacterized protein</fullName>
    </submittedName>
</protein>
<gene>
    <name evidence="1" type="ORF">CBY09_04885</name>
</gene>
<reference evidence="1 2" key="1">
    <citation type="submission" date="2017-07" db="EMBL/GenBank/DDBJ databases">
        <title>Acidovorax KNDSW TSA 6 genome sequence and assembly.</title>
        <authorList>
            <person name="Mayilraj S."/>
        </authorList>
    </citation>
    <scope>NUCLEOTIDE SEQUENCE [LARGE SCALE GENOMIC DNA]</scope>
    <source>
        <strain evidence="1 2">KNDSW-TSA6</strain>
    </source>
</reference>
<keyword evidence="2" id="KW-1185">Reference proteome</keyword>
<comment type="caution">
    <text evidence="1">The sequence shown here is derived from an EMBL/GenBank/DDBJ whole genome shotgun (WGS) entry which is preliminary data.</text>
</comment>
<accession>A0A235EQ40</accession>